<dbReference type="EMBL" id="WOWB01000001">
    <property type="protein sequence ID" value="NLV06107.1"/>
    <property type="molecule type" value="Genomic_DNA"/>
</dbReference>
<dbReference type="RefSeq" id="WP_170083219.1">
    <property type="nucleotide sequence ID" value="NZ_WOWB01000001.1"/>
</dbReference>
<evidence type="ECO:0000313" key="1">
    <source>
        <dbReference type="EMBL" id="NLV06107.1"/>
    </source>
</evidence>
<sequence>MLTGIEEQAEDSEPRNSTISQVLFGTKYSDLESDEEVPEWLSELREDQFETLDEITLNEVQLHRGRCEGYLKRVVDEEMNAEDNPAHILDHPNLPELCENNALKQELIATYIHYNSDAPGSIGLNAVFSQMQQAIRAHDQNGEAELEGIVEWIYQQRDINRNCRNEVILCIGIYALANGRNVTFD</sequence>
<gene>
    <name evidence="1" type="ORF">GOC83_08195</name>
</gene>
<protein>
    <submittedName>
        <fullName evidence="1">Uncharacterized protein</fullName>
    </submittedName>
</protein>
<accession>A0A847U0U0</accession>
<name>A0A847U0U0_9EURY</name>
<comment type="caution">
    <text evidence="1">The sequence shown here is derived from an EMBL/GenBank/DDBJ whole genome shotgun (WGS) entry which is preliminary data.</text>
</comment>
<dbReference type="Proteomes" id="UP000610611">
    <property type="component" value="Unassembled WGS sequence"/>
</dbReference>
<proteinExistence type="predicted"/>
<evidence type="ECO:0000313" key="2">
    <source>
        <dbReference type="Proteomes" id="UP000610611"/>
    </source>
</evidence>
<reference evidence="1" key="1">
    <citation type="submission" date="2019-12" db="EMBL/GenBank/DDBJ databases">
        <title>The whole-genome sequencing of Haloarcula japonica strain pws8.</title>
        <authorList>
            <person name="Verma D.K."/>
            <person name="Gopal K."/>
            <person name="Prasad E.S."/>
        </authorList>
    </citation>
    <scope>NUCLEOTIDE SEQUENCE</scope>
    <source>
        <strain evidence="1">Pws8</strain>
    </source>
</reference>
<dbReference type="AlphaFoldDB" id="A0A847U0U0"/>
<organism evidence="1 2">
    <name type="scientific">Haloarcula rubripromontorii</name>
    <dbReference type="NCBI Taxonomy" id="1705562"/>
    <lineage>
        <taxon>Archaea</taxon>
        <taxon>Methanobacteriati</taxon>
        <taxon>Methanobacteriota</taxon>
        <taxon>Stenosarchaea group</taxon>
        <taxon>Halobacteria</taxon>
        <taxon>Halobacteriales</taxon>
        <taxon>Haloarculaceae</taxon>
        <taxon>Haloarcula</taxon>
    </lineage>
</organism>